<name>A0ABT3QTG4_9HYPH</name>
<evidence type="ECO:0000259" key="1">
    <source>
        <dbReference type="Pfam" id="PF13358"/>
    </source>
</evidence>
<dbReference type="InterPro" id="IPR047655">
    <property type="entry name" value="Transpos_IS630-like"/>
</dbReference>
<evidence type="ECO:0000313" key="3">
    <source>
        <dbReference type="Proteomes" id="UP001301216"/>
    </source>
</evidence>
<dbReference type="InterPro" id="IPR036397">
    <property type="entry name" value="RNaseH_sf"/>
</dbReference>
<dbReference type="InterPro" id="IPR038717">
    <property type="entry name" value="Tc1-like_DDE_dom"/>
</dbReference>
<dbReference type="NCBIfam" id="NF033545">
    <property type="entry name" value="transpos_IS630"/>
    <property type="match status" value="1"/>
</dbReference>
<protein>
    <submittedName>
        <fullName evidence="2">IS630 family transposase</fullName>
    </submittedName>
</protein>
<keyword evidence="3" id="KW-1185">Reference proteome</keyword>
<dbReference type="Pfam" id="PF13358">
    <property type="entry name" value="DDE_3"/>
    <property type="match status" value="1"/>
</dbReference>
<proteinExistence type="predicted"/>
<dbReference type="Pfam" id="PF13384">
    <property type="entry name" value="HTH_23"/>
    <property type="match status" value="1"/>
</dbReference>
<dbReference type="InterPro" id="IPR009057">
    <property type="entry name" value="Homeodomain-like_sf"/>
</dbReference>
<feature type="domain" description="Tc1-like transposase DDE" evidence="1">
    <location>
        <begin position="249"/>
        <end position="397"/>
    </location>
</feature>
<dbReference type="EMBL" id="JAPHAV010000016">
    <property type="protein sequence ID" value="MCX2698938.1"/>
    <property type="molecule type" value="Genomic_DNA"/>
</dbReference>
<sequence>MQLHQINFVVRPLGDIGSINSLSIERESRTYRLDPSAMQGSIKIKLRLHRDRRSEQAAEVENWIDRLRADRVELPLRGNPNTNDRLLRSIHDPRNRQRNRAIVALAHEQGFPTRQISACLGVSRNTCRRYLRIYREGGVERLFAPMTRGPRKSENDDLKTAVFRTLHEPPKDHGMNRTSWIMRDLRAALISQGHPVCLQILRQIIHDAGWKWRKARIALTSQDPDYREKLAAVQAILSNLASDEAFFSIDEFGPFAVKMKPGLMLDPPGPHRIVPQWQKSKGCMIMTAALELSGNQVTHFYSDKKNTAEIIRMMDVLLERYATRRTLYLSWDAASWHVSKKLNQRINEHNATASALGLPRVETAPLPSGAQFLNVIESVFSGMARAVIHNSNYLSVEDARTAIDRYFADRNQHFLDNPKRAGKRIWGDERVPSIFTDSNNCKDPCWR</sequence>
<dbReference type="SUPFAM" id="SSF46689">
    <property type="entry name" value="Homeodomain-like"/>
    <property type="match status" value="1"/>
</dbReference>
<reference evidence="2 3" key="1">
    <citation type="submission" date="2022-11" db="EMBL/GenBank/DDBJ databases">
        <title>Brucella sp. YY2X, whole genome shotgun sequencing project.</title>
        <authorList>
            <person name="Yang Y."/>
        </authorList>
    </citation>
    <scope>NUCLEOTIDE SEQUENCE [LARGE SCALE GENOMIC DNA]</scope>
    <source>
        <strain evidence="2 3">YY2X</strain>
    </source>
</reference>
<gene>
    <name evidence="2" type="ORF">OPR82_19660</name>
</gene>
<comment type="caution">
    <text evidence="2">The sequence shown here is derived from an EMBL/GenBank/DDBJ whole genome shotgun (WGS) entry which is preliminary data.</text>
</comment>
<organism evidence="2 3">
    <name type="scientific">Ochrobactrum chromiisoli</name>
    <dbReference type="NCBI Taxonomy" id="2993941"/>
    <lineage>
        <taxon>Bacteria</taxon>
        <taxon>Pseudomonadati</taxon>
        <taxon>Pseudomonadota</taxon>
        <taxon>Alphaproteobacteria</taxon>
        <taxon>Hyphomicrobiales</taxon>
        <taxon>Brucellaceae</taxon>
        <taxon>Brucella/Ochrobactrum group</taxon>
        <taxon>Ochrobactrum</taxon>
    </lineage>
</organism>
<dbReference type="Gene3D" id="3.30.420.10">
    <property type="entry name" value="Ribonuclease H-like superfamily/Ribonuclease H"/>
    <property type="match status" value="1"/>
</dbReference>
<accession>A0ABT3QTG4</accession>
<evidence type="ECO:0000313" key="2">
    <source>
        <dbReference type="EMBL" id="MCX2698938.1"/>
    </source>
</evidence>
<dbReference type="Proteomes" id="UP001301216">
    <property type="component" value="Unassembled WGS sequence"/>
</dbReference>